<evidence type="ECO:0000259" key="6">
    <source>
        <dbReference type="Pfam" id="PF00884"/>
    </source>
</evidence>
<dbReference type="EMBL" id="UINC01028511">
    <property type="protein sequence ID" value="SVB09614.1"/>
    <property type="molecule type" value="Genomic_DNA"/>
</dbReference>
<evidence type="ECO:0000256" key="5">
    <source>
        <dbReference type="SAM" id="MobiDB-lite"/>
    </source>
</evidence>
<keyword evidence="2" id="KW-0479">Metal-binding</keyword>
<dbReference type="InterPro" id="IPR050738">
    <property type="entry name" value="Sulfatase"/>
</dbReference>
<dbReference type="CDD" id="cd16025">
    <property type="entry name" value="PAS_like"/>
    <property type="match status" value="1"/>
</dbReference>
<dbReference type="PANTHER" id="PTHR42693:SF33">
    <property type="entry name" value="ARYLSULFATASE"/>
    <property type="match status" value="1"/>
</dbReference>
<dbReference type="Gene3D" id="3.30.1120.10">
    <property type="match status" value="1"/>
</dbReference>
<dbReference type="SUPFAM" id="SSF53649">
    <property type="entry name" value="Alkaline phosphatase-like"/>
    <property type="match status" value="1"/>
</dbReference>
<dbReference type="Pfam" id="PF00884">
    <property type="entry name" value="Sulfatase"/>
    <property type="match status" value="1"/>
</dbReference>
<dbReference type="AlphaFoldDB" id="A0A382B7M0"/>
<dbReference type="PROSITE" id="PS00149">
    <property type="entry name" value="SULFATASE_2"/>
    <property type="match status" value="1"/>
</dbReference>
<keyword evidence="3" id="KW-0378">Hydrolase</keyword>
<dbReference type="InterPro" id="IPR000917">
    <property type="entry name" value="Sulfatase_N"/>
</dbReference>
<feature type="domain" description="Sulfatase N-terminal" evidence="6">
    <location>
        <begin position="3"/>
        <end position="421"/>
    </location>
</feature>
<dbReference type="FunFam" id="3.40.720.10:FF:000047">
    <property type="entry name" value="Arylsulfatase"/>
    <property type="match status" value="1"/>
</dbReference>
<dbReference type="InterPro" id="IPR024607">
    <property type="entry name" value="Sulfatase_CS"/>
</dbReference>
<dbReference type="GO" id="GO:0046872">
    <property type="term" value="F:metal ion binding"/>
    <property type="evidence" value="ECO:0007669"/>
    <property type="project" value="UniProtKB-KW"/>
</dbReference>
<evidence type="ECO:0000256" key="2">
    <source>
        <dbReference type="ARBA" id="ARBA00022723"/>
    </source>
</evidence>
<evidence type="ECO:0000256" key="1">
    <source>
        <dbReference type="ARBA" id="ARBA00008779"/>
    </source>
</evidence>
<gene>
    <name evidence="7" type="ORF">METZ01_LOCUS162468</name>
</gene>
<dbReference type="GO" id="GO:0004065">
    <property type="term" value="F:arylsulfatase activity"/>
    <property type="evidence" value="ECO:0007669"/>
    <property type="project" value="TreeGrafter"/>
</dbReference>
<comment type="similarity">
    <text evidence="1">Belongs to the sulfatase family.</text>
</comment>
<protein>
    <recommendedName>
        <fullName evidence="6">Sulfatase N-terminal domain-containing protein</fullName>
    </recommendedName>
</protein>
<dbReference type="InterPro" id="IPR017850">
    <property type="entry name" value="Alkaline_phosphatase_core_sf"/>
</dbReference>
<accession>A0A382B7M0</accession>
<evidence type="ECO:0000256" key="3">
    <source>
        <dbReference type="ARBA" id="ARBA00022801"/>
    </source>
</evidence>
<name>A0A382B7M0_9ZZZZ</name>
<reference evidence="7" key="1">
    <citation type="submission" date="2018-05" db="EMBL/GenBank/DDBJ databases">
        <authorList>
            <person name="Lanie J.A."/>
            <person name="Ng W.-L."/>
            <person name="Kazmierczak K.M."/>
            <person name="Andrzejewski T.M."/>
            <person name="Davidsen T.M."/>
            <person name="Wayne K.J."/>
            <person name="Tettelin H."/>
            <person name="Glass J.I."/>
            <person name="Rusch D."/>
            <person name="Podicherti R."/>
            <person name="Tsui H.-C.T."/>
            <person name="Winkler M.E."/>
        </authorList>
    </citation>
    <scope>NUCLEOTIDE SEQUENCE</scope>
</reference>
<evidence type="ECO:0000313" key="7">
    <source>
        <dbReference type="EMBL" id="SVB09614.1"/>
    </source>
</evidence>
<keyword evidence="4" id="KW-0106">Calcium</keyword>
<feature type="region of interest" description="Disordered" evidence="5">
    <location>
        <begin position="324"/>
        <end position="343"/>
    </location>
</feature>
<organism evidence="7">
    <name type="scientific">marine metagenome</name>
    <dbReference type="NCBI Taxonomy" id="408172"/>
    <lineage>
        <taxon>unclassified sequences</taxon>
        <taxon>metagenomes</taxon>
        <taxon>ecological metagenomes</taxon>
    </lineage>
</organism>
<dbReference type="PANTHER" id="PTHR42693">
    <property type="entry name" value="ARYLSULFATASE FAMILY MEMBER"/>
    <property type="match status" value="1"/>
</dbReference>
<evidence type="ECO:0000256" key="4">
    <source>
        <dbReference type="ARBA" id="ARBA00022837"/>
    </source>
</evidence>
<sequence>MKPNFVLILADDMGYSDLGCYGSEINTPNIDSLASNGIRFSQMYNSARCCPSRAALLTGLNPQQTGVGHMVSTFGQPTSINVPGYQGYLNETSVTIAEVLKKNGYQTYMSGKWHVGGGYDLTDASTWTPGNKTHPTPVQRGFDKFFGIVAGAANFFHPKTLMKDENLLDIDTSDFYLTDAISDNAVSMLEDSSKTENPFFMHVAYTAPHWPLHAYEEDIARYVGKYRQGWDKIRTSRHEELKGKGILDSKWEISPRNSSSRPWGTVEEQDWEDLRMAVYAAMIDRMDQGIGKILGKLKELSLDENTIVMFLSDNGGCAEFLAEETERPTPLQYSSPTPDGRKIQMGNNRDFQPGPDDTFMSYDLPWANASNTPFRLFKRWTHEGGISTPFILNWPKKIKRSSIVHEPTHIIDIAATIYDAAEAVYPKEYNGNPITALEGSSFLKVTDKGSWDRSDSIFWEHEGSRAMRSGEWKLVSEVGEGWELYNMSEDRTELNNLAEKEKDRLLKMQKSYKEWMYRCGVEKWPIPPQTWNPTMHARHAHSSAR</sequence>
<proteinExistence type="inferred from homology"/>
<dbReference type="Gene3D" id="3.40.720.10">
    <property type="entry name" value="Alkaline Phosphatase, subunit A"/>
    <property type="match status" value="1"/>
</dbReference>